<dbReference type="InterPro" id="IPR031127">
    <property type="entry name" value="E3_UB_ligase_RBR"/>
</dbReference>
<evidence type="ECO:0000313" key="1">
    <source>
        <dbReference type="EMBL" id="RPA84424.1"/>
    </source>
</evidence>
<feature type="non-terminal residue" evidence="1">
    <location>
        <position position="1"/>
    </location>
</feature>
<dbReference type="PANTHER" id="PTHR11685">
    <property type="entry name" value="RBR FAMILY RING FINGER AND IBR DOMAIN-CONTAINING"/>
    <property type="match status" value="1"/>
</dbReference>
<dbReference type="Gene3D" id="3.30.40.10">
    <property type="entry name" value="Zinc/RING finger domain, C3HC4 (zinc finger)"/>
    <property type="match status" value="1"/>
</dbReference>
<dbReference type="Gene3D" id="1.20.120.1750">
    <property type="match status" value="1"/>
</dbReference>
<name>A0A3N4IS38_ASCIM</name>
<gene>
    <name evidence="1" type="ORF">BJ508DRAFT_206243</name>
</gene>
<dbReference type="AlphaFoldDB" id="A0A3N4IS38"/>
<dbReference type="SUPFAM" id="SSF57850">
    <property type="entry name" value="RING/U-box"/>
    <property type="match status" value="2"/>
</dbReference>
<dbReference type="GO" id="GO:0004842">
    <property type="term" value="F:ubiquitin-protein transferase activity"/>
    <property type="evidence" value="ECO:0007669"/>
    <property type="project" value="InterPro"/>
</dbReference>
<dbReference type="STRING" id="1160509.A0A3N4IS38"/>
<dbReference type="EMBL" id="ML119659">
    <property type="protein sequence ID" value="RPA84424.1"/>
    <property type="molecule type" value="Genomic_DNA"/>
</dbReference>
<dbReference type="OrthoDB" id="9977870at2759"/>
<organism evidence="1 2">
    <name type="scientific">Ascobolus immersus RN42</name>
    <dbReference type="NCBI Taxonomy" id="1160509"/>
    <lineage>
        <taxon>Eukaryota</taxon>
        <taxon>Fungi</taxon>
        <taxon>Dikarya</taxon>
        <taxon>Ascomycota</taxon>
        <taxon>Pezizomycotina</taxon>
        <taxon>Pezizomycetes</taxon>
        <taxon>Pezizales</taxon>
        <taxon>Ascobolaceae</taxon>
        <taxon>Ascobolus</taxon>
    </lineage>
</organism>
<sequence length="184" mass="21269">CTACLDEIPSTLIILSPCGDAYCRTCLQDLFRFATKDESVFPPKCCKVVIPRPKGLLTKEEKRAFKKSAVEFSTDESERNYCHKCNKFISTTRYRRSVLVPLVCMDMNCRAVTSRCCGREFHGYYCPDDKEFMGEFFELAKRNKWAICPRCGMVVERSYGCDSMICRCGKYFLYSRYTIGGEHF</sequence>
<dbReference type="Proteomes" id="UP000275078">
    <property type="component" value="Unassembled WGS sequence"/>
</dbReference>
<evidence type="ECO:0000313" key="2">
    <source>
        <dbReference type="Proteomes" id="UP000275078"/>
    </source>
</evidence>
<proteinExistence type="predicted"/>
<dbReference type="InterPro" id="IPR013083">
    <property type="entry name" value="Znf_RING/FYVE/PHD"/>
</dbReference>
<reference evidence="1 2" key="1">
    <citation type="journal article" date="2018" name="Nat. Ecol. Evol.">
        <title>Pezizomycetes genomes reveal the molecular basis of ectomycorrhizal truffle lifestyle.</title>
        <authorList>
            <person name="Murat C."/>
            <person name="Payen T."/>
            <person name="Noel B."/>
            <person name="Kuo A."/>
            <person name="Morin E."/>
            <person name="Chen J."/>
            <person name="Kohler A."/>
            <person name="Krizsan K."/>
            <person name="Balestrini R."/>
            <person name="Da Silva C."/>
            <person name="Montanini B."/>
            <person name="Hainaut M."/>
            <person name="Levati E."/>
            <person name="Barry K.W."/>
            <person name="Belfiori B."/>
            <person name="Cichocki N."/>
            <person name="Clum A."/>
            <person name="Dockter R.B."/>
            <person name="Fauchery L."/>
            <person name="Guy J."/>
            <person name="Iotti M."/>
            <person name="Le Tacon F."/>
            <person name="Lindquist E.A."/>
            <person name="Lipzen A."/>
            <person name="Malagnac F."/>
            <person name="Mello A."/>
            <person name="Molinier V."/>
            <person name="Miyauchi S."/>
            <person name="Poulain J."/>
            <person name="Riccioni C."/>
            <person name="Rubini A."/>
            <person name="Sitrit Y."/>
            <person name="Splivallo R."/>
            <person name="Traeger S."/>
            <person name="Wang M."/>
            <person name="Zifcakova L."/>
            <person name="Wipf D."/>
            <person name="Zambonelli A."/>
            <person name="Paolocci F."/>
            <person name="Nowrousian M."/>
            <person name="Ottonello S."/>
            <person name="Baldrian P."/>
            <person name="Spatafora J.W."/>
            <person name="Henrissat B."/>
            <person name="Nagy L.G."/>
            <person name="Aury J.M."/>
            <person name="Wincker P."/>
            <person name="Grigoriev I.V."/>
            <person name="Bonfante P."/>
            <person name="Martin F.M."/>
        </authorList>
    </citation>
    <scope>NUCLEOTIDE SEQUENCE [LARGE SCALE GENOMIC DNA]</scope>
    <source>
        <strain evidence="1 2">RN42</strain>
    </source>
</reference>
<protein>
    <recommendedName>
        <fullName evidence="3">RING-type domain-containing protein</fullName>
    </recommendedName>
</protein>
<accession>A0A3N4IS38</accession>
<dbReference type="GO" id="GO:0016567">
    <property type="term" value="P:protein ubiquitination"/>
    <property type="evidence" value="ECO:0007669"/>
    <property type="project" value="InterPro"/>
</dbReference>
<keyword evidence="2" id="KW-1185">Reference proteome</keyword>
<evidence type="ECO:0008006" key="3">
    <source>
        <dbReference type="Google" id="ProtNLM"/>
    </source>
</evidence>